<reference evidence="7" key="1">
    <citation type="journal article" date="2021" name="Nat. Commun.">
        <title>Genetic determinants of endophytism in the Arabidopsis root mycobiome.</title>
        <authorList>
            <person name="Mesny F."/>
            <person name="Miyauchi S."/>
            <person name="Thiergart T."/>
            <person name="Pickel B."/>
            <person name="Atanasova L."/>
            <person name="Karlsson M."/>
            <person name="Huettel B."/>
            <person name="Barry K.W."/>
            <person name="Haridas S."/>
            <person name="Chen C."/>
            <person name="Bauer D."/>
            <person name="Andreopoulos W."/>
            <person name="Pangilinan J."/>
            <person name="LaButti K."/>
            <person name="Riley R."/>
            <person name="Lipzen A."/>
            <person name="Clum A."/>
            <person name="Drula E."/>
            <person name="Henrissat B."/>
            <person name="Kohler A."/>
            <person name="Grigoriev I.V."/>
            <person name="Martin F.M."/>
            <person name="Hacquard S."/>
        </authorList>
    </citation>
    <scope>NUCLEOTIDE SEQUENCE</scope>
    <source>
        <strain evidence="7">MPI-CAGE-CH-0235</strain>
    </source>
</reference>
<evidence type="ECO:0000313" key="7">
    <source>
        <dbReference type="EMBL" id="KAH7311413.1"/>
    </source>
</evidence>
<dbReference type="AlphaFoldDB" id="A0A8K0SPD4"/>
<evidence type="ECO:0000256" key="2">
    <source>
        <dbReference type="ARBA" id="ARBA00022723"/>
    </source>
</evidence>
<dbReference type="EMBL" id="JAGPNK010000011">
    <property type="protein sequence ID" value="KAH7311413.1"/>
    <property type="molecule type" value="Genomic_DNA"/>
</dbReference>
<dbReference type="InterPro" id="IPR050613">
    <property type="entry name" value="Sec_Metabolite_Reg"/>
</dbReference>
<evidence type="ECO:0000313" key="8">
    <source>
        <dbReference type="Proteomes" id="UP000813444"/>
    </source>
</evidence>
<keyword evidence="3" id="KW-0539">Nucleus</keyword>
<dbReference type="SMART" id="SM00066">
    <property type="entry name" value="GAL4"/>
    <property type="match status" value="1"/>
</dbReference>
<organism evidence="7 8">
    <name type="scientific">Stachybotrys elegans</name>
    <dbReference type="NCBI Taxonomy" id="80388"/>
    <lineage>
        <taxon>Eukaryota</taxon>
        <taxon>Fungi</taxon>
        <taxon>Dikarya</taxon>
        <taxon>Ascomycota</taxon>
        <taxon>Pezizomycotina</taxon>
        <taxon>Sordariomycetes</taxon>
        <taxon>Hypocreomycetidae</taxon>
        <taxon>Hypocreales</taxon>
        <taxon>Stachybotryaceae</taxon>
        <taxon>Stachybotrys</taxon>
    </lineage>
</organism>
<dbReference type="Pfam" id="PF00172">
    <property type="entry name" value="Zn_clus"/>
    <property type="match status" value="1"/>
</dbReference>
<feature type="domain" description="Zn(2)-C6 fungal-type" evidence="6">
    <location>
        <begin position="21"/>
        <end position="50"/>
    </location>
</feature>
<keyword evidence="2" id="KW-0479">Metal-binding</keyword>
<evidence type="ECO:0000256" key="3">
    <source>
        <dbReference type="ARBA" id="ARBA00023242"/>
    </source>
</evidence>
<feature type="coiled-coil region" evidence="4">
    <location>
        <begin position="73"/>
        <end position="100"/>
    </location>
</feature>
<dbReference type="OrthoDB" id="435881at2759"/>
<dbReference type="PROSITE" id="PS00463">
    <property type="entry name" value="ZN2_CY6_FUNGAL_1"/>
    <property type="match status" value="1"/>
</dbReference>
<proteinExistence type="predicted"/>
<dbReference type="Proteomes" id="UP000813444">
    <property type="component" value="Unassembled WGS sequence"/>
</dbReference>
<dbReference type="GO" id="GO:0008270">
    <property type="term" value="F:zinc ion binding"/>
    <property type="evidence" value="ECO:0007669"/>
    <property type="project" value="InterPro"/>
</dbReference>
<sequence>MSQQDPRKASAVDENGLRIWSCVICRRRKVRCDRREPCDNCIRSNVECHYPVTGRLPRRRNLVTGVTPQAQKQSELINRLRRLESIVTELSAQVEEGAQEQGITGGLPLQIPLPLAPEAANSVSRTLSRAGLSNAAAPVPTPSSTTSSGNSHVSLQSNEATTHDSEQDEDFGKLVVARDGALHVGNQFWTVFCSEVDQIFRAVEDVVELSDEANMSTTQGSTSTGNEVASISDGFFFGHMSHSNALIWHTLPQSFLWTTFVVNVDPFIKVLHTPTIDKMILNQQAATLDPELRTLLTSIAFAAVASLGEEDVITNLCMPKQHALAGLRQAVEGLLSQCKVLSTNSVIVVQAFVIYLSVLALIERPNVIWPLVGLLTRIATSMGLHRDGSLSNLSPFDAEMRRRLWWQIYLLESRSSDDRLAQLCITEELFDTNVPANASDSAIGPESSSAHLHLQTTGITSATLFIIRCLFRRLAQQVATGKQKTVNHQLGLVDFTRQTISNTYLSQVNTEKDIQVYIEAMTSLAFAKIEFIIYVKAMRQARDSRRDVHAEPQYLQALVTNSLKIVDTTHPLLTEEKWRRWRWQLSGGLPTHALSVALRYVCRVPWDETSDRVLAAASNLINMPAMLDLASPATNLLGTLLSKARRHKESESVLSCFSSDRIFNAPVPTPEQFSTLELQDWWIDEAVAQDDFLSQFLQL</sequence>
<dbReference type="PANTHER" id="PTHR31001:SF50">
    <property type="entry name" value="ZN(II)2CYS6 TRANSCRIPTION FACTOR (EUROFUNG)"/>
    <property type="match status" value="1"/>
</dbReference>
<evidence type="ECO:0000256" key="4">
    <source>
        <dbReference type="SAM" id="Coils"/>
    </source>
</evidence>
<keyword evidence="4" id="KW-0175">Coiled coil</keyword>
<dbReference type="GO" id="GO:0003677">
    <property type="term" value="F:DNA binding"/>
    <property type="evidence" value="ECO:0007669"/>
    <property type="project" value="InterPro"/>
</dbReference>
<evidence type="ECO:0000256" key="1">
    <source>
        <dbReference type="ARBA" id="ARBA00004123"/>
    </source>
</evidence>
<keyword evidence="8" id="KW-1185">Reference proteome</keyword>
<gene>
    <name evidence="7" type="ORF">B0I35DRAFT_481375</name>
</gene>
<dbReference type="InterPro" id="IPR036864">
    <property type="entry name" value="Zn2-C6_fun-type_DNA-bd_sf"/>
</dbReference>
<dbReference type="InterPro" id="IPR007219">
    <property type="entry name" value="XnlR_reg_dom"/>
</dbReference>
<dbReference type="SUPFAM" id="SSF57701">
    <property type="entry name" value="Zn2/Cys6 DNA-binding domain"/>
    <property type="match status" value="1"/>
</dbReference>
<evidence type="ECO:0000256" key="5">
    <source>
        <dbReference type="SAM" id="MobiDB-lite"/>
    </source>
</evidence>
<comment type="subcellular location">
    <subcellularLocation>
        <location evidence="1">Nucleus</location>
    </subcellularLocation>
</comment>
<dbReference type="GO" id="GO:0006351">
    <property type="term" value="P:DNA-templated transcription"/>
    <property type="evidence" value="ECO:0007669"/>
    <property type="project" value="InterPro"/>
</dbReference>
<dbReference type="PANTHER" id="PTHR31001">
    <property type="entry name" value="UNCHARACTERIZED TRANSCRIPTIONAL REGULATORY PROTEIN"/>
    <property type="match status" value="1"/>
</dbReference>
<evidence type="ECO:0000259" key="6">
    <source>
        <dbReference type="PROSITE" id="PS50048"/>
    </source>
</evidence>
<dbReference type="GO" id="GO:0000981">
    <property type="term" value="F:DNA-binding transcription factor activity, RNA polymerase II-specific"/>
    <property type="evidence" value="ECO:0007669"/>
    <property type="project" value="InterPro"/>
</dbReference>
<dbReference type="CDD" id="cd12148">
    <property type="entry name" value="fungal_TF_MHR"/>
    <property type="match status" value="1"/>
</dbReference>
<comment type="caution">
    <text evidence="7">The sequence shown here is derived from an EMBL/GenBank/DDBJ whole genome shotgun (WGS) entry which is preliminary data.</text>
</comment>
<protein>
    <submittedName>
        <fullName evidence="7">Fungal-specific transcription factor domain-containing protein</fullName>
    </submittedName>
</protein>
<dbReference type="Pfam" id="PF04082">
    <property type="entry name" value="Fungal_trans"/>
    <property type="match status" value="1"/>
</dbReference>
<dbReference type="InterPro" id="IPR001138">
    <property type="entry name" value="Zn2Cys6_DnaBD"/>
</dbReference>
<accession>A0A8K0SPD4</accession>
<dbReference type="SMART" id="SM00906">
    <property type="entry name" value="Fungal_trans"/>
    <property type="match status" value="1"/>
</dbReference>
<name>A0A8K0SPD4_9HYPO</name>
<dbReference type="PROSITE" id="PS50048">
    <property type="entry name" value="ZN2_CY6_FUNGAL_2"/>
    <property type="match status" value="1"/>
</dbReference>
<feature type="compositionally biased region" description="Low complexity" evidence="5">
    <location>
        <begin position="133"/>
        <end position="154"/>
    </location>
</feature>
<feature type="region of interest" description="Disordered" evidence="5">
    <location>
        <begin position="133"/>
        <end position="168"/>
    </location>
</feature>
<dbReference type="GO" id="GO:0005634">
    <property type="term" value="C:nucleus"/>
    <property type="evidence" value="ECO:0007669"/>
    <property type="project" value="UniProtKB-SubCell"/>
</dbReference>
<dbReference type="Gene3D" id="4.10.240.10">
    <property type="entry name" value="Zn(2)-C6 fungal-type DNA-binding domain"/>
    <property type="match status" value="1"/>
</dbReference>